<dbReference type="AlphaFoldDB" id="A0AAW0Q5G9"/>
<proteinExistence type="predicted"/>
<reference evidence="2 3" key="1">
    <citation type="submission" date="2023-01" db="EMBL/GenBank/DDBJ databases">
        <title>Analysis of 21 Apiospora genomes using comparative genomics revels a genus with tremendous synthesis potential of carbohydrate active enzymes and secondary metabolites.</title>
        <authorList>
            <person name="Sorensen T."/>
        </authorList>
    </citation>
    <scope>NUCLEOTIDE SEQUENCE [LARGE SCALE GENOMIC DNA]</scope>
    <source>
        <strain evidence="2 3">CBS 117206</strain>
    </source>
</reference>
<accession>A0AAW0Q5G9</accession>
<name>A0AAW0Q5G9_9PEZI</name>
<sequence>MGLEKTPANVNGSWTDTEGFNAQPDGQRAHEALSSSLHEHVIRLKANLDGPARPTTWFASPSSP</sequence>
<organism evidence="2 3">
    <name type="scientific">Apiospora kogelbergensis</name>
    <dbReference type="NCBI Taxonomy" id="1337665"/>
    <lineage>
        <taxon>Eukaryota</taxon>
        <taxon>Fungi</taxon>
        <taxon>Dikarya</taxon>
        <taxon>Ascomycota</taxon>
        <taxon>Pezizomycotina</taxon>
        <taxon>Sordariomycetes</taxon>
        <taxon>Xylariomycetidae</taxon>
        <taxon>Amphisphaeriales</taxon>
        <taxon>Apiosporaceae</taxon>
        <taxon>Apiospora</taxon>
    </lineage>
</organism>
<feature type="region of interest" description="Disordered" evidence="1">
    <location>
        <begin position="1"/>
        <end position="33"/>
    </location>
</feature>
<keyword evidence="3" id="KW-1185">Reference proteome</keyword>
<feature type="compositionally biased region" description="Polar residues" evidence="1">
    <location>
        <begin position="8"/>
        <end position="20"/>
    </location>
</feature>
<comment type="caution">
    <text evidence="2">The sequence shown here is derived from an EMBL/GenBank/DDBJ whole genome shotgun (WGS) entry which is preliminary data.</text>
</comment>
<dbReference type="Proteomes" id="UP001392437">
    <property type="component" value="Unassembled WGS sequence"/>
</dbReference>
<evidence type="ECO:0000256" key="1">
    <source>
        <dbReference type="SAM" id="MobiDB-lite"/>
    </source>
</evidence>
<dbReference type="EMBL" id="JAQQWP010000012">
    <property type="protein sequence ID" value="KAK8093026.1"/>
    <property type="molecule type" value="Genomic_DNA"/>
</dbReference>
<gene>
    <name evidence="2" type="ORF">PG999_014613</name>
</gene>
<evidence type="ECO:0000313" key="2">
    <source>
        <dbReference type="EMBL" id="KAK8093026.1"/>
    </source>
</evidence>
<evidence type="ECO:0000313" key="3">
    <source>
        <dbReference type="Proteomes" id="UP001392437"/>
    </source>
</evidence>
<protein>
    <submittedName>
        <fullName evidence="2">Uncharacterized protein</fullName>
    </submittedName>
</protein>